<dbReference type="EMBL" id="JACJID010000010">
    <property type="protein sequence ID" value="MBA8931894.1"/>
    <property type="molecule type" value="Genomic_DNA"/>
</dbReference>
<protein>
    <recommendedName>
        <fullName evidence="2">Tyrosine specific protein phosphatases domain-containing protein</fullName>
    </recommendedName>
</protein>
<sequence>MSSTHLTGAIQLPDGAWIRGRGLRDPAPGDPSPEYGLYLGSHRLRARHDPVLRWPHDWLDWPDFLLPRDFQRAVELIHALHDRARSGARVEVCCGGGVGRTGTVIACLAVLSGLDPAAALTWTRAHHNPRAVETPWQRRWITRFAHA</sequence>
<name>A0ABR6BYA4_9PSEU</name>
<comment type="caution">
    <text evidence="3">The sequence shown here is derived from an EMBL/GenBank/DDBJ whole genome shotgun (WGS) entry which is preliminary data.</text>
</comment>
<dbReference type="Proteomes" id="UP000517916">
    <property type="component" value="Unassembled WGS sequence"/>
</dbReference>
<feature type="domain" description="Tyrosine specific protein phosphatases" evidence="2">
    <location>
        <begin position="71"/>
        <end position="124"/>
    </location>
</feature>
<proteinExistence type="predicted"/>
<keyword evidence="4" id="KW-1185">Reference proteome</keyword>
<dbReference type="InterPro" id="IPR029021">
    <property type="entry name" value="Prot-tyrosine_phosphatase-like"/>
</dbReference>
<dbReference type="InterPro" id="IPR057023">
    <property type="entry name" value="PTP-SAK"/>
</dbReference>
<dbReference type="Pfam" id="PF22784">
    <property type="entry name" value="PTP-SAK"/>
    <property type="match status" value="1"/>
</dbReference>
<accession>A0ABR6BYA4</accession>
<dbReference type="InterPro" id="IPR000387">
    <property type="entry name" value="Tyr_Pase_dom"/>
</dbReference>
<organism evidence="3 4">
    <name type="scientific">Kutzneria viridogrisea</name>
    <dbReference type="NCBI Taxonomy" id="47990"/>
    <lineage>
        <taxon>Bacteria</taxon>
        <taxon>Bacillati</taxon>
        <taxon>Actinomycetota</taxon>
        <taxon>Actinomycetes</taxon>
        <taxon>Pseudonocardiales</taxon>
        <taxon>Pseudonocardiaceae</taxon>
        <taxon>Kutzneria</taxon>
    </lineage>
</organism>
<keyword evidence="1" id="KW-0378">Hydrolase</keyword>
<gene>
    <name evidence="3" type="ORF">BC739_009153</name>
</gene>
<evidence type="ECO:0000313" key="3">
    <source>
        <dbReference type="EMBL" id="MBA8931894.1"/>
    </source>
</evidence>
<evidence type="ECO:0000313" key="4">
    <source>
        <dbReference type="Proteomes" id="UP000517916"/>
    </source>
</evidence>
<dbReference type="Gene3D" id="3.90.190.10">
    <property type="entry name" value="Protein tyrosine phosphatase superfamily"/>
    <property type="match status" value="1"/>
</dbReference>
<reference evidence="3 4" key="1">
    <citation type="submission" date="2020-08" db="EMBL/GenBank/DDBJ databases">
        <title>Genomic Encyclopedia of Archaeal and Bacterial Type Strains, Phase II (KMG-II): from individual species to whole genera.</title>
        <authorList>
            <person name="Goeker M."/>
        </authorList>
    </citation>
    <scope>NUCLEOTIDE SEQUENCE [LARGE SCALE GENOMIC DNA]</scope>
    <source>
        <strain evidence="3 4">DSM 43850</strain>
    </source>
</reference>
<evidence type="ECO:0000256" key="1">
    <source>
        <dbReference type="ARBA" id="ARBA00022801"/>
    </source>
</evidence>
<dbReference type="PROSITE" id="PS50056">
    <property type="entry name" value="TYR_PHOSPHATASE_2"/>
    <property type="match status" value="1"/>
</dbReference>
<dbReference type="SUPFAM" id="SSF52799">
    <property type="entry name" value="(Phosphotyrosine protein) phosphatases II"/>
    <property type="match status" value="1"/>
</dbReference>
<evidence type="ECO:0000259" key="2">
    <source>
        <dbReference type="PROSITE" id="PS50056"/>
    </source>
</evidence>
<dbReference type="RefSeq" id="WP_025357239.1">
    <property type="nucleotide sequence ID" value="NZ_BAAABQ010000061.1"/>
</dbReference>